<evidence type="ECO:0000256" key="3">
    <source>
        <dbReference type="ARBA" id="ARBA00022553"/>
    </source>
</evidence>
<feature type="region of interest" description="Disordered" evidence="4">
    <location>
        <begin position="1979"/>
        <end position="1999"/>
    </location>
</feature>
<dbReference type="InterPro" id="IPR010071">
    <property type="entry name" value="AA_adenyl_dom"/>
</dbReference>
<accession>A0A2S3USC2</accession>
<dbReference type="InterPro" id="IPR006162">
    <property type="entry name" value="Ppantetheine_attach_site"/>
</dbReference>
<dbReference type="Pfam" id="PF00975">
    <property type="entry name" value="Thioesterase"/>
    <property type="match status" value="1"/>
</dbReference>
<dbReference type="RefSeq" id="WP_170107214.1">
    <property type="nucleotide sequence ID" value="NZ_PPCN01000006.1"/>
</dbReference>
<dbReference type="InterPro" id="IPR042099">
    <property type="entry name" value="ANL_N_sf"/>
</dbReference>
<dbReference type="Pfam" id="PF00501">
    <property type="entry name" value="AMP-binding"/>
    <property type="match status" value="3"/>
</dbReference>
<dbReference type="GO" id="GO:0043041">
    <property type="term" value="P:amino acid activation for nonribosomal peptide biosynthetic process"/>
    <property type="evidence" value="ECO:0007669"/>
    <property type="project" value="TreeGrafter"/>
</dbReference>
<reference evidence="6 7" key="1">
    <citation type="submission" date="2018-01" db="EMBL/GenBank/DDBJ databases">
        <title>Genomic Encyclopedia of Archaeal and Bacterial Type Strains, Phase II (KMG-II): from individual species to whole genera.</title>
        <authorList>
            <person name="Goeker M."/>
        </authorList>
    </citation>
    <scope>NUCLEOTIDE SEQUENCE [LARGE SCALE GENOMIC DNA]</scope>
    <source>
        <strain evidence="6 7">DSM 17023</strain>
    </source>
</reference>
<dbReference type="Gene3D" id="3.30.559.10">
    <property type="entry name" value="Chloramphenicol acetyltransferase-like domain"/>
    <property type="match status" value="4"/>
</dbReference>
<dbReference type="Gene3D" id="1.10.287.490">
    <property type="entry name" value="Helix hairpin bin"/>
    <property type="match status" value="1"/>
</dbReference>
<dbReference type="Proteomes" id="UP000236959">
    <property type="component" value="Unassembled WGS sequence"/>
</dbReference>
<evidence type="ECO:0000259" key="5">
    <source>
        <dbReference type="PROSITE" id="PS50075"/>
    </source>
</evidence>
<dbReference type="FunFam" id="3.30.300.30:FF:000015">
    <property type="entry name" value="Nonribosomal peptide synthase SidD"/>
    <property type="match status" value="1"/>
</dbReference>
<dbReference type="PROSITE" id="PS00012">
    <property type="entry name" value="PHOSPHOPANTETHEINE"/>
    <property type="match status" value="3"/>
</dbReference>
<protein>
    <submittedName>
        <fullName evidence="6">Tyrocidine synthetase-2</fullName>
    </submittedName>
</protein>
<dbReference type="PANTHER" id="PTHR45527:SF1">
    <property type="entry name" value="FATTY ACID SYNTHASE"/>
    <property type="match status" value="1"/>
</dbReference>
<dbReference type="InterPro" id="IPR036736">
    <property type="entry name" value="ACP-like_sf"/>
</dbReference>
<evidence type="ECO:0000256" key="4">
    <source>
        <dbReference type="SAM" id="MobiDB-lite"/>
    </source>
</evidence>
<dbReference type="Pfam" id="PF13193">
    <property type="entry name" value="AMP-binding_C"/>
    <property type="match status" value="3"/>
</dbReference>
<dbReference type="InterPro" id="IPR020806">
    <property type="entry name" value="PKS_PP-bd"/>
</dbReference>
<feature type="domain" description="Carrier" evidence="5">
    <location>
        <begin position="1996"/>
        <end position="2071"/>
    </location>
</feature>
<keyword evidence="7" id="KW-1185">Reference proteome</keyword>
<proteinExistence type="predicted"/>
<dbReference type="InterPro" id="IPR023213">
    <property type="entry name" value="CAT-like_dom_sf"/>
</dbReference>
<feature type="domain" description="Carrier" evidence="5">
    <location>
        <begin position="3020"/>
        <end position="3094"/>
    </location>
</feature>
<keyword evidence="3" id="KW-0597">Phosphoprotein</keyword>
<dbReference type="PANTHER" id="PTHR45527">
    <property type="entry name" value="NONRIBOSOMAL PEPTIDE SYNTHETASE"/>
    <property type="match status" value="1"/>
</dbReference>
<dbReference type="EMBL" id="PPCN01000006">
    <property type="protein sequence ID" value="POF30627.1"/>
    <property type="molecule type" value="Genomic_DNA"/>
</dbReference>
<dbReference type="Pfam" id="PF00668">
    <property type="entry name" value="Condensation"/>
    <property type="match status" value="4"/>
</dbReference>
<dbReference type="InterPro" id="IPR020845">
    <property type="entry name" value="AMP-binding_CS"/>
</dbReference>
<dbReference type="Gene3D" id="2.30.38.10">
    <property type="entry name" value="Luciferase, Domain 3"/>
    <property type="match status" value="1"/>
</dbReference>
<dbReference type="NCBIfam" id="TIGR01733">
    <property type="entry name" value="AA-adenyl-dom"/>
    <property type="match status" value="3"/>
</dbReference>
<name>A0A2S3USC2_9HYPH</name>
<dbReference type="SMART" id="SM00823">
    <property type="entry name" value="PKS_PP"/>
    <property type="match status" value="3"/>
</dbReference>
<sequence>MIRKDRIQDIYPLSPMQEAMVVAGLRAPDSTAYTQQIRIALKGPLDRAAFDAAWQQLIDRHTILRTAFILRNTPRFLQIVLKQASAEVTAHDLSALDPRDREARTARLCLAERVRGFDLEAGPPSRIQLVRRSPQEHLMIWTHHHVLLDGWCLGLLAEEFSSLYASLCAGRPSGLAPARAYSNFIKWVQDRPVEKSLPYWKTYLDGHEPMPALPSGDAPHSGAGTADVERTLDPEVLRALEELASRLRLTPGALLHAAWGVFLAKYTDTSDALFTSVIANRPSDLPGADRMMGLLINAVPVRVRFGEVESFADTARQVHADMLARADHEHVPLAGIQGAAPQAARVFDTLLIVENYPLGGASEAEAASGLQAIPEALTEETHAPLTLQVSLAGSLHLHFSANPECHDRNMLTQFARHFADLLERLIAEAEGPLNEHHLLDSQEARALSQPPEDLPSPGSMAGLLAARSAEMPDAAALTAGGETLTYAELSRRADRLAAHLGSTLGVHRGDRVGLMLPRNSWLVTAMLALIRIGAAYVPLGPRDPAARTGFIVGDAGVSALIAANEASLPSGYEGPVLRLGAETVLPEAAFEGPVPLPDDLIYVAYTSGSTGQPKGVEIAHRSVSAFTESLPATLGLKSGERILGLTTHTFDISVLELISGLALGLEVVLADDDTAADPLAICDLIRERSIDVLQVTPSRLRTLVDAAGWESLEDVGTVLVGGEALPADLFNGLRALPKTRAINVYGPTETTIWSTAQDLSDGFLCVGRPFLGEGAFIRGRNGQIMPVGTVGELCLTGAGLGVGYHDRPELTAERYPGHPFAVSARYYRTGDLARRRADGRFEVLGRLDDQVKLRGHRIELGEIEAALRQLSSVDEAVVLAEHGPSGEVRSLTAYAVLRQGAEPETVLDQLAGRLPAYMIPSALIALPKLPLMASGKIDRTALRQMQGTAPAAKTGIDPPRDDTETGIARIFAEVLDRPAFGRTEDFFAAGGHSLLTARVIGRIRRDFGCSLSIREFFAEPTVAGLARHVRVRGGAQGTRIEPAPQAADDPLTPAQQQLFVLDRIRPGRADYVVSTAFSLHGSLDVPALRRALDGVMQRHESLRTAFVIKDDGPRQVVQPPRPHAFDQGDAPDLASAQDAVAAFMARGFDLSEGYLSRVLLVRIDEEEHVLAFALHHIVGDAISLDVIARDLSRLYNSEKAMRADALKALPLQQRDIARWISGRSDGPEMSEAAAYWAETMKGPVPRLDLPLDRPRPANLSDAGEIVSSGLDPDLSLALQQRAQAAGISLFSFVAAITAFTLTRWSGQDEVVVGTAVAGRDLVELESQIGLYVNMVPLRFSVAGHKSTDSFLSAAHAVVLGALEHQHYPYDRLIDSLPIQHDPARTPLVEVMVGLQRLTRSRAEFDGLTVNALPHAGRSARFDLTFDVVEREEGCFNLELSYRKSVVPAARAERLARSWCHVARQMVETAAIPLDHLAILPQVSAEEPEVIAPDTLTDMFARQVARTPEATALVEAGRSLTYRSLADKVQTLARALVSSHGAAPGDRVGLFLSRSADAVIALLAIQHAGAAYVPLDPKLPDARLRQIAEQAGIALVVTGEEEETRAKAFLTARVATVADRTDATAALPSVGPDDLAYVLFTSGTTGAPKGVMIEHGSVANLIRWMNGTIHGGRDAVPGHHAALASLAFDVSVHEIYAALLFGHTLHIIPDEIKTDPRGLSAQIAGDGITSLSLTPSLLSILLDAGQIDSAWPVRTLLLGAEELPIPMVEAVRKAAQQTDLRIFNLYGPSEVCVEATWHEFEADLTRESAAPIGMPIDGAEVLICDANLRALPPGIVGQICIGGPGLARGYLNAPELTDAAFVPHPQRPGARLYLTGDFGYRREDGVLMFCGRRDQQVKIRGYRIELLEIERQLTALPDIRSAVVTAPEGPAGRELVAYVVAGTLDAEAVRQALAEVLPAYMVPERYVRLDKIPLNASGKLDRSRLPAPGEPVAAGTPPRPGRETEIAVLWTRILGMERVTREDDFFRCGGHSLAAIRLLTALERETGVTVPLADFLRRPTVAGLAALSLEAGTADEIRPAPPAADYPLSPAQRRLWVLNEIDPKAYLLNVAVRIEGPLDPDRLAQACAQVGARHSALGTRFVTAGGAPRQIPAACETGLSQHDARGWSESRLQDALRQAAQTPFDLETGPPLRLQLWRSADERALFLLSLHHIVGDAGSLDLVLNEICVVYDALGTGETSPLQPLALQAHDIAVHENGLLARLEAGEKSPLSAARDYWHQQLAGGPIRLDLPSDRPRPKVKTSAGRTIPFTVDRALAKALTDRAASAQGGLFPLLTALVKTLFHRYTGEEDIWLGAAITARQGVERAAQVGFQVQTVVLRDQVSGNMPFAALVDAVAETIVQATTHAAYPLDNLIAELNVPRDTSRAGLFDAMIVYHVSEAQPDGMKDLSFTPVPLADDIARFDLTVHFSRDGDCLSGAIEFNTGLFDADRVTRLIEHLLQLARSVVEAGDRSVSALDMIPPPERALLSAFSTGPAAPMPTGTIHDAVWVQVARTPDRVAVAGSEPLTYARLKSDAQDLAAWLVDTGKLVRGEAVGVCMERGSDLVTAILAVMEAGGVYLPLDPAHPETRMDKALSEAGCRFVLYDAAGQGVSSVAPPVARYKNLILGGRATGAPGLHPESAYLIFTSGSTGRPKGVRVGHAAFLNMVAAQVETFGIVPEDRVLLFASPAFDASLAELFTCLTSGAALVPATAERIRDGAEFASWMTRERISVATLPPAYLAALDQPELPHLRVLITAGEAPLIRDVAHYAGRLDYFNAYGPTENAVCSTIQRVKSAGSIIPIGRPIANTQAHILGADLRPVPIGIPGEICVAGAGLALGYLDPGQTAARFVTGPDGNRLYRTGDRGTWAAEGTILYAGRDDAQVKIRGQRIELGEITAILEQHPRVQQALVLLRGEALLAYVVGTGQERELRRYAAAELPSAMVPARIVVLDAWPLTSSGKIDRARLPEPASQSPREHAVPLPGLESEIAEIWMQVLGTGQIGRHDDIFDVGADSLKIVLLVNALKKRGFAVGVADLYLYRTVEMLAQHLRAPAPVTADRRAADDGPAPVTAIQSWFFSRFDGNLNHFNQSVTLRLDRDVSCNEIREALVSLAEKHPALRTRFRRIAGTWNQDREGQASDAVGPVEQHRVVSDAEANDIAEDIQRGLDICKGRLIGAARISHEVEGELLVLVIHHLAVDGYSWRLILRDLTDLMTGRQPAPHDGWTMGDLARAEQDLRAMPSLLRERAQWMRLLGSVSAPPWACAAPCRQDETREVTLTLSGETTGRMLRDAGPGGMESILLGALAAVLRTHLPVRDLLFLLEGHGRTPLVRAADLSDTVGWCTTMFPLALPAGAQDTPAAVAAAIFALPAGGAGFLRLLRDDPVLAERIRGAIVFNYLGEFGAPTTETGRQGPAVIGSHGTMTDPAASSLAPVDCLAVVQRGRLSVTLRANPEVIAPHLLQAMLDDMMQKAASRELQTIAHTAQPKPMRPYDVPPSDPPVLLNAGSGPDLFAMPPLLGYGSAFTQMATALRHIRLHAFDFIEAEDRLERYADAITAICGDSPIRVVGLSGGALLAFEVVKQLEAAGHRVADLVILDTPANLDPIVRSKKEVEAKIASDLAYFRDRMVSEDGSYGRAIRNAEAYEALVAKMRSFITYLDPLVTAGRIAANIHQVRSEQTWQTDAAFERWGELTSGCYRVRQGFGNHADMLDPTSGPANSEIVERILDEGKGGSAVLDTTLSAVSRKPD</sequence>
<dbReference type="GO" id="GO:0031177">
    <property type="term" value="F:phosphopantetheine binding"/>
    <property type="evidence" value="ECO:0007669"/>
    <property type="project" value="InterPro"/>
</dbReference>
<dbReference type="Gene3D" id="1.10.1200.10">
    <property type="entry name" value="ACP-like"/>
    <property type="match status" value="3"/>
</dbReference>
<dbReference type="GO" id="GO:0005737">
    <property type="term" value="C:cytoplasm"/>
    <property type="evidence" value="ECO:0007669"/>
    <property type="project" value="TreeGrafter"/>
</dbReference>
<dbReference type="CDD" id="cd19543">
    <property type="entry name" value="DCL_NRPS"/>
    <property type="match status" value="1"/>
</dbReference>
<comment type="caution">
    <text evidence="6">The sequence shown here is derived from an EMBL/GenBank/DDBJ whole genome shotgun (WGS) entry which is preliminary data.</text>
</comment>
<dbReference type="SUPFAM" id="SSF47336">
    <property type="entry name" value="ACP-like"/>
    <property type="match status" value="3"/>
</dbReference>
<evidence type="ECO:0000313" key="6">
    <source>
        <dbReference type="EMBL" id="POF30627.1"/>
    </source>
</evidence>
<keyword evidence="2" id="KW-0596">Phosphopantetheine</keyword>
<evidence type="ECO:0000256" key="2">
    <source>
        <dbReference type="ARBA" id="ARBA00022450"/>
    </source>
</evidence>
<dbReference type="PROSITE" id="PS00455">
    <property type="entry name" value="AMP_BINDING"/>
    <property type="match status" value="3"/>
</dbReference>
<dbReference type="InterPro" id="IPR009081">
    <property type="entry name" value="PP-bd_ACP"/>
</dbReference>
<dbReference type="Gene3D" id="3.40.50.12780">
    <property type="entry name" value="N-terminal domain of ligase-like"/>
    <property type="match status" value="2"/>
</dbReference>
<dbReference type="InterPro" id="IPR020802">
    <property type="entry name" value="TesA-like"/>
</dbReference>
<evidence type="ECO:0000256" key="1">
    <source>
        <dbReference type="ARBA" id="ARBA00001957"/>
    </source>
</evidence>
<dbReference type="NCBIfam" id="NF003417">
    <property type="entry name" value="PRK04813.1"/>
    <property type="match status" value="3"/>
</dbReference>
<dbReference type="SUPFAM" id="SSF52777">
    <property type="entry name" value="CoA-dependent acyltransferases"/>
    <property type="match status" value="8"/>
</dbReference>
<gene>
    <name evidence="6" type="ORF">CLV41_106241</name>
</gene>
<dbReference type="InterPro" id="IPR001242">
    <property type="entry name" value="Condensation_dom"/>
</dbReference>
<dbReference type="CDD" id="cd05930">
    <property type="entry name" value="A_NRPS"/>
    <property type="match status" value="3"/>
</dbReference>
<dbReference type="SMART" id="SM00824">
    <property type="entry name" value="PKS_TE"/>
    <property type="match status" value="1"/>
</dbReference>
<dbReference type="PROSITE" id="PS50075">
    <property type="entry name" value="CARRIER"/>
    <property type="match status" value="3"/>
</dbReference>
<evidence type="ECO:0000313" key="7">
    <source>
        <dbReference type="Proteomes" id="UP000236959"/>
    </source>
</evidence>
<dbReference type="SUPFAM" id="SSF53474">
    <property type="entry name" value="alpha/beta-Hydrolases"/>
    <property type="match status" value="1"/>
</dbReference>
<dbReference type="InterPro" id="IPR000873">
    <property type="entry name" value="AMP-dep_synth/lig_dom"/>
</dbReference>
<dbReference type="GO" id="GO:0072330">
    <property type="term" value="P:monocarboxylic acid biosynthetic process"/>
    <property type="evidence" value="ECO:0007669"/>
    <property type="project" value="UniProtKB-ARBA"/>
</dbReference>
<dbReference type="InterPro" id="IPR001031">
    <property type="entry name" value="Thioesterase"/>
</dbReference>
<organism evidence="6 7">
    <name type="scientific">Roseibium marinum</name>
    <dbReference type="NCBI Taxonomy" id="281252"/>
    <lineage>
        <taxon>Bacteria</taxon>
        <taxon>Pseudomonadati</taxon>
        <taxon>Pseudomonadota</taxon>
        <taxon>Alphaproteobacteria</taxon>
        <taxon>Hyphomicrobiales</taxon>
        <taxon>Stappiaceae</taxon>
        <taxon>Roseibium</taxon>
    </lineage>
</organism>
<dbReference type="FunFam" id="1.10.1200.10:FF:000016">
    <property type="entry name" value="Non-ribosomal peptide synthase"/>
    <property type="match status" value="1"/>
</dbReference>
<dbReference type="Pfam" id="PF00550">
    <property type="entry name" value="PP-binding"/>
    <property type="match status" value="3"/>
</dbReference>
<dbReference type="GO" id="GO:0003824">
    <property type="term" value="F:catalytic activity"/>
    <property type="evidence" value="ECO:0007669"/>
    <property type="project" value="InterPro"/>
</dbReference>
<dbReference type="SUPFAM" id="SSF56801">
    <property type="entry name" value="Acetyl-CoA synthetase-like"/>
    <property type="match status" value="3"/>
</dbReference>
<dbReference type="InterPro" id="IPR045851">
    <property type="entry name" value="AMP-bd_C_sf"/>
</dbReference>
<dbReference type="Gene3D" id="3.40.50.980">
    <property type="match status" value="2"/>
</dbReference>
<dbReference type="Gene3D" id="3.30.300.30">
    <property type="match status" value="3"/>
</dbReference>
<dbReference type="GO" id="GO:0044550">
    <property type="term" value="P:secondary metabolite biosynthetic process"/>
    <property type="evidence" value="ECO:0007669"/>
    <property type="project" value="TreeGrafter"/>
</dbReference>
<comment type="cofactor">
    <cofactor evidence="1">
        <name>pantetheine 4'-phosphate</name>
        <dbReference type="ChEBI" id="CHEBI:47942"/>
    </cofactor>
</comment>
<dbReference type="Gene3D" id="3.40.50.1820">
    <property type="entry name" value="alpha/beta hydrolase"/>
    <property type="match status" value="1"/>
</dbReference>
<dbReference type="CDD" id="cd19531">
    <property type="entry name" value="LCL_NRPS-like"/>
    <property type="match status" value="2"/>
</dbReference>
<feature type="domain" description="Carrier" evidence="5">
    <location>
        <begin position="958"/>
        <end position="1033"/>
    </location>
</feature>
<dbReference type="Gene3D" id="3.30.559.30">
    <property type="entry name" value="Nonribosomal peptide synthetase, condensation domain"/>
    <property type="match status" value="4"/>
</dbReference>
<dbReference type="InterPro" id="IPR025110">
    <property type="entry name" value="AMP-bd_C"/>
</dbReference>
<dbReference type="InterPro" id="IPR029058">
    <property type="entry name" value="AB_hydrolase_fold"/>
</dbReference>